<protein>
    <submittedName>
        <fullName evidence="1">Uncharacterized protein</fullName>
    </submittedName>
</protein>
<dbReference type="GeneID" id="78453450"/>
<evidence type="ECO:0000313" key="1">
    <source>
        <dbReference type="EMBL" id="SQJ07552.1"/>
    </source>
</evidence>
<name>A0AAX2JBZ0_9FUSO</name>
<evidence type="ECO:0000313" key="2">
    <source>
        <dbReference type="Proteomes" id="UP000249008"/>
    </source>
</evidence>
<dbReference type="KEGG" id="ful:C4N20_01425"/>
<sequence length="191" mass="22163">MKVKEICESINVEKVMKVIALNEISGNENVICKFSFAGGISGYSFGRSQFDVKHNEGARNFLRSKCGFTQAEIDKLLRLDKDIAPLNEKLKAHRKEIDELDIEHTKKMISHVASLEKLPDMGEKTFVYLVDYHNQFCLSKGGKMHQWLQTKVSLIPEDILNFKLGLKWGKEHPEDVKRRWNNIEKEWQDKN</sequence>
<dbReference type="EMBL" id="LS483487">
    <property type="protein sequence ID" value="SQJ07552.1"/>
    <property type="molecule type" value="Genomic_DNA"/>
</dbReference>
<dbReference type="RefSeq" id="WP_005981626.1">
    <property type="nucleotide sequence ID" value="NZ_CABKNW010000005.1"/>
</dbReference>
<proteinExistence type="predicted"/>
<accession>A0AAX2JBZ0</accession>
<organism evidence="1 2">
    <name type="scientific">Fusobacterium ulcerans</name>
    <dbReference type="NCBI Taxonomy" id="861"/>
    <lineage>
        <taxon>Bacteria</taxon>
        <taxon>Fusobacteriati</taxon>
        <taxon>Fusobacteriota</taxon>
        <taxon>Fusobacteriia</taxon>
        <taxon>Fusobacteriales</taxon>
        <taxon>Fusobacteriaceae</taxon>
        <taxon>Fusobacterium</taxon>
    </lineage>
</organism>
<dbReference type="AlphaFoldDB" id="A0AAX2JBZ0"/>
<gene>
    <name evidence="1" type="ORF">NCTC12112_02162</name>
</gene>
<dbReference type="Proteomes" id="UP000249008">
    <property type="component" value="Chromosome 1"/>
</dbReference>
<reference evidence="1 2" key="1">
    <citation type="submission" date="2018-06" db="EMBL/GenBank/DDBJ databases">
        <authorList>
            <consortium name="Pathogen Informatics"/>
            <person name="Doyle S."/>
        </authorList>
    </citation>
    <scope>NUCLEOTIDE SEQUENCE [LARGE SCALE GENOMIC DNA]</scope>
    <source>
        <strain evidence="1 2">NCTC12112</strain>
    </source>
</reference>